<keyword evidence="8" id="KW-0547">Nucleotide-binding</keyword>
<dbReference type="SUPFAM" id="SSF47384">
    <property type="entry name" value="Homodimeric domain of signal transducing histidine kinase"/>
    <property type="match status" value="1"/>
</dbReference>
<dbReference type="PANTHER" id="PTHR45528:SF1">
    <property type="entry name" value="SENSOR HISTIDINE KINASE CPXA"/>
    <property type="match status" value="1"/>
</dbReference>
<evidence type="ECO:0000256" key="12">
    <source>
        <dbReference type="ARBA" id="ARBA00023012"/>
    </source>
</evidence>
<evidence type="ECO:0000256" key="9">
    <source>
        <dbReference type="ARBA" id="ARBA00022777"/>
    </source>
</evidence>
<evidence type="ECO:0000256" key="11">
    <source>
        <dbReference type="ARBA" id="ARBA00022989"/>
    </source>
</evidence>
<dbReference type="SMART" id="SM00387">
    <property type="entry name" value="HATPase_c"/>
    <property type="match status" value="1"/>
</dbReference>
<dbReference type="InterPro" id="IPR036097">
    <property type="entry name" value="HisK_dim/P_sf"/>
</dbReference>
<evidence type="ECO:0000313" key="15">
    <source>
        <dbReference type="EMBL" id="AFS79737.1"/>
    </source>
</evidence>
<dbReference type="InterPro" id="IPR003661">
    <property type="entry name" value="HisK_dim/P_dom"/>
</dbReference>
<evidence type="ECO:0000256" key="5">
    <source>
        <dbReference type="ARBA" id="ARBA00022553"/>
    </source>
</evidence>
<evidence type="ECO:0000256" key="3">
    <source>
        <dbReference type="ARBA" id="ARBA00012438"/>
    </source>
</evidence>
<dbReference type="PROSITE" id="PS50109">
    <property type="entry name" value="HIS_KIN"/>
    <property type="match status" value="1"/>
</dbReference>
<dbReference type="HOGENOM" id="CLU_000445_89_26_9"/>
<sequence>MNQLSKALKKSLLFIIISIIVLIFSNIFITAFVFRDISNKNELFKIERVMKAVSNALTIEGTQYTIKDSGIDELNNNRAWSMLIDKDDGNVKWSIYLPKEIPIKYSATDVSKFSRYYLKDYPVFTWEHDEDLLVVGFPKDSYTKIPSNYYYIDTIKKLPIFIIYIILFDIIALLILFFIMDYFTMKKINPTVEGIKNLKDGTLINLEEKGTFAEINANLNKTAQVLSRKDKVRADWVTGVSHDVRTPLTMIIGNIDYLKRNEHLTEGVQSKLDIIENQCLKIKSLVNDLNLYSKIEHNTKFLKGERFNIASLLREIIVDYINNLKDEKYNIDYELDDVLNDAYIFGDKTMLKRALENMINNSMIHNPDGCNIHLSSTIKDKNLIIIIKDDGIGMNMSAKNRSIEKNMYRYEEEDLLNLKHGLGLIISKKIIDSHGGNLEIETKEKGGFKNLIMIPL</sequence>
<dbReference type="KEGG" id="cad:Curi_c27440"/>
<comment type="catalytic activity">
    <reaction evidence="1">
        <text>ATP + protein L-histidine = ADP + protein N-phospho-L-histidine.</text>
        <dbReference type="EC" id="2.7.13.3"/>
    </reaction>
</comment>
<dbReference type="CDD" id="cd00082">
    <property type="entry name" value="HisKA"/>
    <property type="match status" value="1"/>
</dbReference>
<dbReference type="EMBL" id="CP003326">
    <property type="protein sequence ID" value="AFS79737.1"/>
    <property type="molecule type" value="Genomic_DNA"/>
</dbReference>
<dbReference type="InterPro" id="IPR036890">
    <property type="entry name" value="HATPase_C_sf"/>
</dbReference>
<name>K0B3J5_GOTA9</name>
<dbReference type="OrthoDB" id="368131at2"/>
<keyword evidence="5" id="KW-0597">Phosphoprotein</keyword>
<evidence type="ECO:0000256" key="6">
    <source>
        <dbReference type="ARBA" id="ARBA00022679"/>
    </source>
</evidence>
<keyword evidence="4" id="KW-1003">Cell membrane</keyword>
<gene>
    <name evidence="15" type="ordered locus">Curi_c27440</name>
</gene>
<dbReference type="PRINTS" id="PR00344">
    <property type="entry name" value="BCTRLSENSOR"/>
</dbReference>
<evidence type="ECO:0000256" key="1">
    <source>
        <dbReference type="ARBA" id="ARBA00000085"/>
    </source>
</evidence>
<dbReference type="PANTHER" id="PTHR45528">
    <property type="entry name" value="SENSOR HISTIDINE KINASE CPXA"/>
    <property type="match status" value="1"/>
</dbReference>
<evidence type="ECO:0000256" key="8">
    <source>
        <dbReference type="ARBA" id="ARBA00022741"/>
    </source>
</evidence>
<keyword evidence="11" id="KW-1133">Transmembrane helix</keyword>
<dbReference type="Pfam" id="PF00512">
    <property type="entry name" value="HisKA"/>
    <property type="match status" value="1"/>
</dbReference>
<dbReference type="Proteomes" id="UP000006094">
    <property type="component" value="Chromosome"/>
</dbReference>
<keyword evidence="16" id="KW-1185">Reference proteome</keyword>
<dbReference type="STRING" id="1128398.Curi_c27440"/>
<protein>
    <recommendedName>
        <fullName evidence="3">histidine kinase</fullName>
        <ecNumber evidence="3">2.7.13.3</ecNumber>
    </recommendedName>
</protein>
<dbReference type="InterPro" id="IPR050398">
    <property type="entry name" value="HssS/ArlS-like"/>
</dbReference>
<dbReference type="GO" id="GO:0005524">
    <property type="term" value="F:ATP binding"/>
    <property type="evidence" value="ECO:0007669"/>
    <property type="project" value="UniProtKB-KW"/>
</dbReference>
<keyword evidence="13" id="KW-0472">Membrane</keyword>
<evidence type="ECO:0000256" key="13">
    <source>
        <dbReference type="ARBA" id="ARBA00023136"/>
    </source>
</evidence>
<dbReference type="eggNOG" id="COG2205">
    <property type="taxonomic scope" value="Bacteria"/>
</dbReference>
<dbReference type="PATRIC" id="fig|1128398.3.peg.2827"/>
<keyword evidence="12" id="KW-0902">Two-component regulatory system</keyword>
<dbReference type="Gene3D" id="3.30.565.10">
    <property type="entry name" value="Histidine kinase-like ATPase, C-terminal domain"/>
    <property type="match status" value="1"/>
</dbReference>
<evidence type="ECO:0000256" key="2">
    <source>
        <dbReference type="ARBA" id="ARBA00004651"/>
    </source>
</evidence>
<accession>K0B3J5</accession>
<keyword evidence="9 15" id="KW-0418">Kinase</keyword>
<dbReference type="SMART" id="SM00388">
    <property type="entry name" value="HisKA"/>
    <property type="match status" value="1"/>
</dbReference>
<feature type="domain" description="Histidine kinase" evidence="14">
    <location>
        <begin position="239"/>
        <end position="456"/>
    </location>
</feature>
<dbReference type="Gene3D" id="1.10.287.130">
    <property type="match status" value="1"/>
</dbReference>
<dbReference type="InterPro" id="IPR003594">
    <property type="entry name" value="HATPase_dom"/>
</dbReference>
<dbReference type="InterPro" id="IPR004358">
    <property type="entry name" value="Sig_transdc_His_kin-like_C"/>
</dbReference>
<dbReference type="EC" id="2.7.13.3" evidence="3"/>
<dbReference type="GO" id="GO:0000155">
    <property type="term" value="F:phosphorelay sensor kinase activity"/>
    <property type="evidence" value="ECO:0007669"/>
    <property type="project" value="InterPro"/>
</dbReference>
<dbReference type="CDD" id="cd00075">
    <property type="entry name" value="HATPase"/>
    <property type="match status" value="1"/>
</dbReference>
<dbReference type="SUPFAM" id="SSF55874">
    <property type="entry name" value="ATPase domain of HSP90 chaperone/DNA topoisomerase II/histidine kinase"/>
    <property type="match status" value="1"/>
</dbReference>
<evidence type="ECO:0000256" key="4">
    <source>
        <dbReference type="ARBA" id="ARBA00022475"/>
    </source>
</evidence>
<evidence type="ECO:0000313" key="16">
    <source>
        <dbReference type="Proteomes" id="UP000006094"/>
    </source>
</evidence>
<dbReference type="InterPro" id="IPR005467">
    <property type="entry name" value="His_kinase_dom"/>
</dbReference>
<dbReference type="RefSeq" id="WP_014968871.1">
    <property type="nucleotide sequence ID" value="NC_018664.1"/>
</dbReference>
<organism evidence="15 16">
    <name type="scientific">Gottschalkia acidurici (strain ATCC 7906 / DSM 604 / BCRC 14475 / CIP 104303 / KCTC 5404 / NCIMB 10678 / 9a)</name>
    <name type="common">Clostridium acidurici</name>
    <dbReference type="NCBI Taxonomy" id="1128398"/>
    <lineage>
        <taxon>Bacteria</taxon>
        <taxon>Bacillati</taxon>
        <taxon>Bacillota</taxon>
        <taxon>Tissierellia</taxon>
        <taxon>Tissierellales</taxon>
        <taxon>Gottschalkiaceae</taxon>
        <taxon>Gottschalkia</taxon>
    </lineage>
</organism>
<keyword evidence="6 15" id="KW-0808">Transferase</keyword>
<dbReference type="Pfam" id="PF02518">
    <property type="entry name" value="HATPase_c"/>
    <property type="match status" value="1"/>
</dbReference>
<keyword evidence="7" id="KW-0812">Transmembrane</keyword>
<dbReference type="AlphaFoldDB" id="K0B3J5"/>
<comment type="subcellular location">
    <subcellularLocation>
        <location evidence="2">Cell membrane</location>
        <topology evidence="2">Multi-pass membrane protein</topology>
    </subcellularLocation>
</comment>
<dbReference type="GO" id="GO:0005886">
    <property type="term" value="C:plasma membrane"/>
    <property type="evidence" value="ECO:0007669"/>
    <property type="project" value="UniProtKB-SubCell"/>
</dbReference>
<evidence type="ECO:0000256" key="7">
    <source>
        <dbReference type="ARBA" id="ARBA00022692"/>
    </source>
</evidence>
<keyword evidence="10" id="KW-0067">ATP-binding</keyword>
<reference evidence="15 16" key="1">
    <citation type="journal article" date="2012" name="PLoS ONE">
        <title>The purine-utilizing bacterium Clostridium acidurici 9a: a genome-guided metabolic reconsideration.</title>
        <authorList>
            <person name="Hartwich K."/>
            <person name="Poehlein A."/>
            <person name="Daniel R."/>
        </authorList>
    </citation>
    <scope>NUCLEOTIDE SEQUENCE [LARGE SCALE GENOMIC DNA]</scope>
    <source>
        <strain evidence="16">ATCC 7906 / DSM 604 / BCRC 14475 / CIP 104303 / KCTC 5404 / NCIMB 10678 / 9a</strain>
    </source>
</reference>
<proteinExistence type="predicted"/>
<evidence type="ECO:0000256" key="10">
    <source>
        <dbReference type="ARBA" id="ARBA00022840"/>
    </source>
</evidence>
<evidence type="ECO:0000259" key="14">
    <source>
        <dbReference type="PROSITE" id="PS50109"/>
    </source>
</evidence>